<reference evidence="2" key="2">
    <citation type="submission" date="2020-09" db="EMBL/GenBank/DDBJ databases">
        <authorList>
            <person name="Sun Q."/>
            <person name="Zhou Y."/>
        </authorList>
    </citation>
    <scope>NUCLEOTIDE SEQUENCE</scope>
    <source>
        <strain evidence="2">CGMCC 1.15179</strain>
    </source>
</reference>
<reference evidence="2" key="1">
    <citation type="journal article" date="2014" name="Int. J. Syst. Evol. Microbiol.">
        <title>Complete genome sequence of Corynebacterium casei LMG S-19264T (=DSM 44701T), isolated from a smear-ripened cheese.</title>
        <authorList>
            <consortium name="US DOE Joint Genome Institute (JGI-PGF)"/>
            <person name="Walter F."/>
            <person name="Albersmeier A."/>
            <person name="Kalinowski J."/>
            <person name="Ruckert C."/>
        </authorList>
    </citation>
    <scope>NUCLEOTIDE SEQUENCE</scope>
    <source>
        <strain evidence="2">CGMCC 1.15179</strain>
    </source>
</reference>
<dbReference type="RefSeq" id="WP_188649179.1">
    <property type="nucleotide sequence ID" value="NZ_BMHQ01000026.1"/>
</dbReference>
<dbReference type="CDD" id="cd02042">
    <property type="entry name" value="ParAB_family"/>
    <property type="match status" value="1"/>
</dbReference>
<feature type="domain" description="AAA" evidence="1">
    <location>
        <begin position="3"/>
        <end position="182"/>
    </location>
</feature>
<evidence type="ECO:0000259" key="1">
    <source>
        <dbReference type="Pfam" id="PF13614"/>
    </source>
</evidence>
<proteinExistence type="predicted"/>
<dbReference type="SUPFAM" id="SSF52540">
    <property type="entry name" value="P-loop containing nucleoside triphosphate hydrolases"/>
    <property type="match status" value="1"/>
</dbReference>
<sequence length="263" mass="29316">MTTVITFGQQKGGAAKTTSAAVTAYLLSMDQKVLLVDFDPQGNATELITQMPTKEFEGKSVMEAIRKGEAADFVYNVMENFWLLPATDDLSEFASYIYDEAQIPKGKRAKVLQKTLASIMNRFDYIIIDTPPSLGELTVNALATSDYVVVMFEPSKFCYSAIERFLVDTLDIKERANSSLEVAGILPVLLDFRRGDIKDYLELIEEEYPGLMFDTKIKRKAATARLSISGFLNNPELTQAAEPYDLFVEELLERTKRGVGISG</sequence>
<keyword evidence="3" id="KW-1185">Reference proteome</keyword>
<comment type="caution">
    <text evidence="2">The sequence shown here is derived from an EMBL/GenBank/DDBJ whole genome shotgun (WGS) entry which is preliminary data.</text>
</comment>
<dbReference type="EMBL" id="BMHQ01000026">
    <property type="protein sequence ID" value="GGE30049.1"/>
    <property type="molecule type" value="Genomic_DNA"/>
</dbReference>
<dbReference type="InterPro" id="IPR025669">
    <property type="entry name" value="AAA_dom"/>
</dbReference>
<protein>
    <submittedName>
        <fullName evidence="2">Chromosome partitioning protein ParA</fullName>
    </submittedName>
</protein>
<organism evidence="2 3">
    <name type="scientific">Marinithermofilum abyssi</name>
    <dbReference type="NCBI Taxonomy" id="1571185"/>
    <lineage>
        <taxon>Bacteria</taxon>
        <taxon>Bacillati</taxon>
        <taxon>Bacillota</taxon>
        <taxon>Bacilli</taxon>
        <taxon>Bacillales</taxon>
        <taxon>Thermoactinomycetaceae</taxon>
        <taxon>Marinithermofilum</taxon>
    </lineage>
</organism>
<dbReference type="Proteomes" id="UP000625210">
    <property type="component" value="Unassembled WGS sequence"/>
</dbReference>
<evidence type="ECO:0000313" key="2">
    <source>
        <dbReference type="EMBL" id="GGE30049.1"/>
    </source>
</evidence>
<name>A0A8J2VG54_9BACL</name>
<dbReference type="AlphaFoldDB" id="A0A8J2VG54"/>
<gene>
    <name evidence="2" type="primary">parA</name>
    <name evidence="2" type="ORF">GCM10011571_35310</name>
</gene>
<dbReference type="InterPro" id="IPR027417">
    <property type="entry name" value="P-loop_NTPase"/>
</dbReference>
<dbReference type="Pfam" id="PF13614">
    <property type="entry name" value="AAA_31"/>
    <property type="match status" value="1"/>
</dbReference>
<dbReference type="Gene3D" id="3.40.50.300">
    <property type="entry name" value="P-loop containing nucleotide triphosphate hydrolases"/>
    <property type="match status" value="1"/>
</dbReference>
<dbReference type="PANTHER" id="PTHR13696">
    <property type="entry name" value="P-LOOP CONTAINING NUCLEOSIDE TRIPHOSPHATE HYDROLASE"/>
    <property type="match status" value="1"/>
</dbReference>
<dbReference type="PANTHER" id="PTHR13696:SF52">
    <property type="entry name" value="PARA FAMILY PROTEIN CT_582"/>
    <property type="match status" value="1"/>
</dbReference>
<dbReference type="InterPro" id="IPR050678">
    <property type="entry name" value="DNA_Partitioning_ATPase"/>
</dbReference>
<evidence type="ECO:0000313" key="3">
    <source>
        <dbReference type="Proteomes" id="UP000625210"/>
    </source>
</evidence>
<accession>A0A8J2VG54</accession>